<protein>
    <submittedName>
        <fullName evidence="1">Uncharacterized protein</fullName>
    </submittedName>
</protein>
<sequence>MGPRPYSFKSRSPPSLRVYIEGGGSVKPETGILVFSDNTERKREILNLGWSEMANSPGSSFSEFDSTRSGKVPIGQSTPLTALSEYSVEELIKALEVDNLRETALRLLSKVLRNGFSKLLKFVALSDSTLSNLNPSCA</sequence>
<dbReference type="EMBL" id="BSYO01000007">
    <property type="protein sequence ID" value="GMH07169.1"/>
    <property type="molecule type" value="Genomic_DNA"/>
</dbReference>
<reference evidence="1" key="1">
    <citation type="submission" date="2023-05" db="EMBL/GenBank/DDBJ databases">
        <title>Nepenthes gracilis genome sequencing.</title>
        <authorList>
            <person name="Fukushima K."/>
        </authorList>
    </citation>
    <scope>NUCLEOTIDE SEQUENCE</scope>
    <source>
        <strain evidence="1">SING2019-196</strain>
    </source>
</reference>
<proteinExistence type="predicted"/>
<keyword evidence="2" id="KW-1185">Reference proteome</keyword>
<name>A0AAD3XJU8_NEPGR</name>
<dbReference type="AlphaFoldDB" id="A0AAD3XJU8"/>
<dbReference type="Proteomes" id="UP001279734">
    <property type="component" value="Unassembled WGS sequence"/>
</dbReference>
<evidence type="ECO:0000313" key="2">
    <source>
        <dbReference type="Proteomes" id="UP001279734"/>
    </source>
</evidence>
<accession>A0AAD3XJU8</accession>
<organism evidence="1 2">
    <name type="scientific">Nepenthes gracilis</name>
    <name type="common">Slender pitcher plant</name>
    <dbReference type="NCBI Taxonomy" id="150966"/>
    <lineage>
        <taxon>Eukaryota</taxon>
        <taxon>Viridiplantae</taxon>
        <taxon>Streptophyta</taxon>
        <taxon>Embryophyta</taxon>
        <taxon>Tracheophyta</taxon>
        <taxon>Spermatophyta</taxon>
        <taxon>Magnoliopsida</taxon>
        <taxon>eudicotyledons</taxon>
        <taxon>Gunneridae</taxon>
        <taxon>Pentapetalae</taxon>
        <taxon>Caryophyllales</taxon>
        <taxon>Nepenthaceae</taxon>
        <taxon>Nepenthes</taxon>
    </lineage>
</organism>
<comment type="caution">
    <text evidence="1">The sequence shown here is derived from an EMBL/GenBank/DDBJ whole genome shotgun (WGS) entry which is preliminary data.</text>
</comment>
<evidence type="ECO:0000313" key="1">
    <source>
        <dbReference type="EMBL" id="GMH07169.1"/>
    </source>
</evidence>
<gene>
    <name evidence="1" type="ORF">Nepgr_009009</name>
</gene>